<reference evidence="17" key="1">
    <citation type="journal article" date="2020" name="mSystems">
        <title>Genome- and Community-Level Interaction Insights into Carbon Utilization and Element Cycling Functions of Hydrothermarchaeota in Hydrothermal Sediment.</title>
        <authorList>
            <person name="Zhou Z."/>
            <person name="Liu Y."/>
            <person name="Xu W."/>
            <person name="Pan J."/>
            <person name="Luo Z.H."/>
            <person name="Li M."/>
        </authorList>
    </citation>
    <scope>NUCLEOTIDE SEQUENCE [LARGE SCALE GENOMIC DNA]</scope>
    <source>
        <strain evidence="17">HyVt-443</strain>
    </source>
</reference>
<dbReference type="PANTHER" id="PTHR34265:SF1">
    <property type="entry name" value="TYPE III PANTOTHENATE KINASE"/>
    <property type="match status" value="1"/>
</dbReference>
<feature type="binding site" evidence="16">
    <location>
        <position position="131"/>
    </location>
    <ligand>
        <name>ATP</name>
        <dbReference type="ChEBI" id="CHEBI:30616"/>
    </ligand>
</feature>
<dbReference type="GO" id="GO:0005524">
    <property type="term" value="F:ATP binding"/>
    <property type="evidence" value="ECO:0007669"/>
    <property type="project" value="UniProtKB-UniRule"/>
</dbReference>
<comment type="function">
    <text evidence="16">Catalyzes the phosphorylation of pantothenate (Pan), the first step in CoA biosynthesis.</text>
</comment>
<comment type="similarity">
    <text evidence="14 16">Belongs to the type III pantothenate kinase family.</text>
</comment>
<feature type="binding site" evidence="16">
    <location>
        <begin position="12"/>
        <end position="19"/>
    </location>
    <ligand>
        <name>ATP</name>
        <dbReference type="ChEBI" id="CHEBI:30616"/>
    </ligand>
</feature>
<keyword evidence="12 16" id="KW-0630">Potassium</keyword>
<dbReference type="GO" id="GO:0004594">
    <property type="term" value="F:pantothenate kinase activity"/>
    <property type="evidence" value="ECO:0007669"/>
    <property type="project" value="UniProtKB-UniRule"/>
</dbReference>
<comment type="subcellular location">
    <subcellularLocation>
        <location evidence="3 16">Cytoplasm</location>
    </subcellularLocation>
</comment>
<evidence type="ECO:0000313" key="17">
    <source>
        <dbReference type="EMBL" id="HEB97545.1"/>
    </source>
</evidence>
<organism evidence="17 18">
    <name type="scientific">Sedimenticola thiotaurini</name>
    <dbReference type="NCBI Taxonomy" id="1543721"/>
    <lineage>
        <taxon>Bacteria</taxon>
        <taxon>Pseudomonadati</taxon>
        <taxon>Pseudomonadota</taxon>
        <taxon>Gammaproteobacteria</taxon>
        <taxon>Chromatiales</taxon>
        <taxon>Sedimenticolaceae</taxon>
        <taxon>Sedimenticola</taxon>
    </lineage>
</organism>
<evidence type="ECO:0000256" key="13">
    <source>
        <dbReference type="ARBA" id="ARBA00022993"/>
    </source>
</evidence>
<dbReference type="PANTHER" id="PTHR34265">
    <property type="entry name" value="TYPE III PANTOTHENATE KINASE"/>
    <property type="match status" value="1"/>
</dbReference>
<evidence type="ECO:0000256" key="2">
    <source>
        <dbReference type="ARBA" id="ARBA00001958"/>
    </source>
</evidence>
<dbReference type="Gene3D" id="3.30.420.40">
    <property type="match status" value="2"/>
</dbReference>
<evidence type="ECO:0000256" key="1">
    <source>
        <dbReference type="ARBA" id="ARBA00001206"/>
    </source>
</evidence>
<dbReference type="NCBIfam" id="TIGR00671">
    <property type="entry name" value="baf"/>
    <property type="match status" value="1"/>
</dbReference>
<dbReference type="EC" id="2.7.1.33" evidence="6 16"/>
<dbReference type="GO" id="GO:0015937">
    <property type="term" value="P:coenzyme A biosynthetic process"/>
    <property type="evidence" value="ECO:0007669"/>
    <property type="project" value="UniProtKB-UniRule"/>
</dbReference>
<dbReference type="UniPathway" id="UPA00241">
    <property type="reaction ID" value="UER00352"/>
</dbReference>
<proteinExistence type="inferred from homology"/>
<evidence type="ECO:0000313" key="18">
    <source>
        <dbReference type="Proteomes" id="UP000886251"/>
    </source>
</evidence>
<evidence type="ECO:0000256" key="10">
    <source>
        <dbReference type="ARBA" id="ARBA00022777"/>
    </source>
</evidence>
<comment type="subunit">
    <text evidence="5 16">Homodimer.</text>
</comment>
<keyword evidence="13 16" id="KW-0173">Coenzyme A biosynthesis</keyword>
<dbReference type="HAMAP" id="MF_01274">
    <property type="entry name" value="Pantothen_kinase_3"/>
    <property type="match status" value="1"/>
</dbReference>
<evidence type="ECO:0000256" key="7">
    <source>
        <dbReference type="ARBA" id="ARBA00022490"/>
    </source>
</evidence>
<dbReference type="InterPro" id="IPR043129">
    <property type="entry name" value="ATPase_NBD"/>
</dbReference>
<feature type="binding site" evidence="16">
    <location>
        <position position="128"/>
    </location>
    <ligand>
        <name>K(+)</name>
        <dbReference type="ChEBI" id="CHEBI:29103"/>
    </ligand>
</feature>
<evidence type="ECO:0000256" key="15">
    <source>
        <dbReference type="ARBA" id="ARBA00040883"/>
    </source>
</evidence>
<evidence type="ECO:0000256" key="5">
    <source>
        <dbReference type="ARBA" id="ARBA00011738"/>
    </source>
</evidence>
<comment type="caution">
    <text evidence="17">The sequence shown here is derived from an EMBL/GenBank/DDBJ whole genome shotgun (WGS) entry which is preliminary data.</text>
</comment>
<dbReference type="CDD" id="cd24015">
    <property type="entry name" value="ASKHA_NBD_PanK-III"/>
    <property type="match status" value="1"/>
</dbReference>
<feature type="active site" description="Proton acceptor" evidence="16">
    <location>
        <position position="108"/>
    </location>
</feature>
<dbReference type="GO" id="GO:0005737">
    <property type="term" value="C:cytoplasm"/>
    <property type="evidence" value="ECO:0007669"/>
    <property type="project" value="UniProtKB-SubCell"/>
</dbReference>
<dbReference type="InterPro" id="IPR004619">
    <property type="entry name" value="Type_III_PanK"/>
</dbReference>
<dbReference type="Proteomes" id="UP000886251">
    <property type="component" value="Unassembled WGS sequence"/>
</dbReference>
<comment type="cofactor">
    <cofactor evidence="16">
        <name>NH4(+)</name>
        <dbReference type="ChEBI" id="CHEBI:28938"/>
    </cofactor>
    <cofactor evidence="16">
        <name>K(+)</name>
        <dbReference type="ChEBI" id="CHEBI:29103"/>
    </cofactor>
    <text evidence="16">A monovalent cation. Ammonium or potassium.</text>
</comment>
<evidence type="ECO:0000256" key="14">
    <source>
        <dbReference type="ARBA" id="ARBA00038036"/>
    </source>
</evidence>
<comment type="cofactor">
    <cofactor evidence="2">
        <name>K(+)</name>
        <dbReference type="ChEBI" id="CHEBI:29103"/>
    </cofactor>
</comment>
<evidence type="ECO:0000256" key="12">
    <source>
        <dbReference type="ARBA" id="ARBA00022958"/>
    </source>
</evidence>
<sequence length="252" mass="26928">MESIRDRVLLVDIGNTNLKWRWLDPAPGPIQRAAHRGIGATDLAERLWGGLTGPRRMVVASVADPEWVAQLCDWVREYWGITVERIVSRRNMLGVTNAYPDPERLGVDRWLTLLAVHGEGLSPACIVDCGTAVTLDVIDAAGRHQGGLILAGRHLMTEALLQATHFPAEPGDPPSGLLGRDTGSAVRLAPLLAMAGMVEKVVRGIEAASGTELALVLTGNDAELLATRLGRPCSVRPDLVFSGLMRAAGEAA</sequence>
<evidence type="ECO:0000256" key="9">
    <source>
        <dbReference type="ARBA" id="ARBA00022741"/>
    </source>
</evidence>
<keyword evidence="11 16" id="KW-0067">ATP-binding</keyword>
<dbReference type="AlphaFoldDB" id="A0A831RQY5"/>
<evidence type="ECO:0000256" key="3">
    <source>
        <dbReference type="ARBA" id="ARBA00004496"/>
    </source>
</evidence>
<keyword evidence="7 16" id="KW-0963">Cytoplasm</keyword>
<accession>A0A831RQY5</accession>
<dbReference type="GO" id="GO:0046872">
    <property type="term" value="F:metal ion binding"/>
    <property type="evidence" value="ECO:0007669"/>
    <property type="project" value="UniProtKB-KW"/>
</dbReference>
<keyword evidence="8 16" id="KW-0808">Transferase</keyword>
<protein>
    <recommendedName>
        <fullName evidence="15 16">Type III pantothenate kinase</fullName>
        <ecNumber evidence="6 16">2.7.1.33</ecNumber>
    </recommendedName>
    <alternativeName>
        <fullName evidence="16">PanK-III</fullName>
    </alternativeName>
    <alternativeName>
        <fullName evidence="16">Pantothenic acid kinase</fullName>
    </alternativeName>
</protein>
<comment type="catalytic activity">
    <reaction evidence="1 16">
        <text>(R)-pantothenate + ATP = (R)-4'-phosphopantothenate + ADP + H(+)</text>
        <dbReference type="Rhea" id="RHEA:16373"/>
        <dbReference type="ChEBI" id="CHEBI:10986"/>
        <dbReference type="ChEBI" id="CHEBI:15378"/>
        <dbReference type="ChEBI" id="CHEBI:29032"/>
        <dbReference type="ChEBI" id="CHEBI:30616"/>
        <dbReference type="ChEBI" id="CHEBI:456216"/>
        <dbReference type="EC" id="2.7.1.33"/>
    </reaction>
</comment>
<evidence type="ECO:0000256" key="4">
    <source>
        <dbReference type="ARBA" id="ARBA00005225"/>
    </source>
</evidence>
<evidence type="ECO:0000256" key="11">
    <source>
        <dbReference type="ARBA" id="ARBA00022840"/>
    </source>
</evidence>
<gene>
    <name evidence="16" type="primary">coaX</name>
    <name evidence="17" type="ORF">ENI96_14075</name>
</gene>
<dbReference type="EMBL" id="DRKP01000178">
    <property type="protein sequence ID" value="HEB97545.1"/>
    <property type="molecule type" value="Genomic_DNA"/>
</dbReference>
<dbReference type="Pfam" id="PF03309">
    <property type="entry name" value="Pan_kinase"/>
    <property type="match status" value="1"/>
</dbReference>
<keyword evidence="16" id="KW-0479">Metal-binding</keyword>
<feature type="binding site" evidence="16">
    <location>
        <begin position="106"/>
        <end position="109"/>
    </location>
    <ligand>
        <name>substrate</name>
    </ligand>
</feature>
<dbReference type="SUPFAM" id="SSF53067">
    <property type="entry name" value="Actin-like ATPase domain"/>
    <property type="match status" value="2"/>
</dbReference>
<feature type="binding site" evidence="16">
    <location>
        <position position="182"/>
    </location>
    <ligand>
        <name>substrate</name>
    </ligand>
</feature>
<keyword evidence="9 16" id="KW-0547">Nucleotide-binding</keyword>
<keyword evidence="10 16" id="KW-0418">Kinase</keyword>
<comment type="pathway">
    <text evidence="4 16">Cofactor biosynthesis; coenzyme A biosynthesis; CoA from (R)-pantothenate: step 1/5.</text>
</comment>
<evidence type="ECO:0000256" key="16">
    <source>
        <dbReference type="HAMAP-Rule" id="MF_01274"/>
    </source>
</evidence>
<evidence type="ECO:0000256" key="6">
    <source>
        <dbReference type="ARBA" id="ARBA00012102"/>
    </source>
</evidence>
<feature type="binding site" evidence="16">
    <location>
        <position position="99"/>
    </location>
    <ligand>
        <name>substrate</name>
    </ligand>
</feature>
<name>A0A831RQY5_9GAMM</name>
<evidence type="ECO:0000256" key="8">
    <source>
        <dbReference type="ARBA" id="ARBA00022679"/>
    </source>
</evidence>